<dbReference type="RefSeq" id="WP_090972909.1">
    <property type="nucleotide sequence ID" value="NZ_FOLL01000005.1"/>
</dbReference>
<evidence type="ECO:0000313" key="1">
    <source>
        <dbReference type="EMBL" id="SFC15624.1"/>
    </source>
</evidence>
<gene>
    <name evidence="1" type="ORF">SAMN05421747_105110</name>
</gene>
<dbReference type="Proteomes" id="UP000199577">
    <property type="component" value="Unassembled WGS sequence"/>
</dbReference>
<dbReference type="EMBL" id="FOLL01000005">
    <property type="protein sequence ID" value="SFC15624.1"/>
    <property type="molecule type" value="Genomic_DNA"/>
</dbReference>
<evidence type="ECO:0000313" key="2">
    <source>
        <dbReference type="Proteomes" id="UP000199577"/>
    </source>
</evidence>
<reference evidence="1 2" key="1">
    <citation type="submission" date="2016-10" db="EMBL/GenBank/DDBJ databases">
        <authorList>
            <person name="de Groot N.N."/>
        </authorList>
    </citation>
    <scope>NUCLEOTIDE SEQUENCE [LARGE SCALE GENOMIC DNA]</scope>
    <source>
        <strain evidence="1 2">DSM 22900</strain>
    </source>
</reference>
<proteinExistence type="predicted"/>
<keyword evidence="2" id="KW-1185">Reference proteome</keyword>
<sequence>MAIQGRNGKIKGKINNIVYRSYRDKQVLQILPDRVRQTYATKLAALEFGLASIQAKILRRILCNFVGEYDGKMAVRLNAAVLECLRTSQREVGERTLHDADLGGLKGFQFNANAPIERLVKVRPSIDLAPNGQIRIALPRFNVMSDLVYPKEPQRFVPCFFITVAAFNFFEESLHIIDYASFEFTGDNQEAEIDWLCSRQLPKGSMVFITLALSYVHTNWVGQRQVTKDSAFSPSIILDAFHVTDAMASKGAEDGLETPKEAMPCDDIFTRKLREIAYFKKKYAKNAR</sequence>
<dbReference type="AlphaFoldDB" id="A0A1I1GVD1"/>
<accession>A0A1I1GVD1</accession>
<organism evidence="1 2">
    <name type="scientific">Parapedobacter composti</name>
    <dbReference type="NCBI Taxonomy" id="623281"/>
    <lineage>
        <taxon>Bacteria</taxon>
        <taxon>Pseudomonadati</taxon>
        <taxon>Bacteroidota</taxon>
        <taxon>Sphingobacteriia</taxon>
        <taxon>Sphingobacteriales</taxon>
        <taxon>Sphingobacteriaceae</taxon>
        <taxon>Parapedobacter</taxon>
    </lineage>
</organism>
<dbReference type="OrthoDB" id="680708at2"/>
<name>A0A1I1GVD1_9SPHI</name>
<protein>
    <submittedName>
        <fullName evidence="1">Uncharacterized protein</fullName>
    </submittedName>
</protein>